<protein>
    <submittedName>
        <fullName evidence="2">Uncharacterized protein</fullName>
    </submittedName>
</protein>
<proteinExistence type="predicted"/>
<feature type="compositionally biased region" description="Polar residues" evidence="1">
    <location>
        <begin position="23"/>
        <end position="36"/>
    </location>
</feature>
<sequence length="87" mass="10096">MNVLGATVRVKSFFKLNQDESQSKPAGSKSLCNGSVIQLKDKSPEDKRERKKLLKDYRVERRIERKANTPAFKKEKKQQEKSQQNIC</sequence>
<evidence type="ECO:0000256" key="1">
    <source>
        <dbReference type="SAM" id="MobiDB-lite"/>
    </source>
</evidence>
<reference evidence="2 3" key="1">
    <citation type="submission" date="2024-05" db="EMBL/GenBank/DDBJ databases">
        <title>Culex pipiens pipiens assembly and annotation.</title>
        <authorList>
            <person name="Alout H."/>
            <person name="Durand T."/>
        </authorList>
    </citation>
    <scope>NUCLEOTIDE SEQUENCE [LARGE SCALE GENOMIC DNA]</scope>
    <source>
        <strain evidence="2">HA-2024</strain>
        <tissue evidence="2">Whole body</tissue>
    </source>
</reference>
<comment type="caution">
    <text evidence="2">The sequence shown here is derived from an EMBL/GenBank/DDBJ whole genome shotgun (WGS) entry which is preliminary data.</text>
</comment>
<feature type="region of interest" description="Disordered" evidence="1">
    <location>
        <begin position="18"/>
        <end position="87"/>
    </location>
</feature>
<name>A0ABD1CDZ8_CULPP</name>
<dbReference type="EMBL" id="JBEHCU010013198">
    <property type="protein sequence ID" value="KAL1374616.1"/>
    <property type="molecule type" value="Genomic_DNA"/>
</dbReference>
<dbReference type="AlphaFoldDB" id="A0ABD1CDZ8"/>
<evidence type="ECO:0000313" key="2">
    <source>
        <dbReference type="EMBL" id="KAL1374616.1"/>
    </source>
</evidence>
<evidence type="ECO:0000313" key="3">
    <source>
        <dbReference type="Proteomes" id="UP001562425"/>
    </source>
</evidence>
<feature type="compositionally biased region" description="Basic and acidic residues" evidence="1">
    <location>
        <begin position="39"/>
        <end position="67"/>
    </location>
</feature>
<dbReference type="Proteomes" id="UP001562425">
    <property type="component" value="Unassembled WGS sequence"/>
</dbReference>
<accession>A0ABD1CDZ8</accession>
<keyword evidence="3" id="KW-1185">Reference proteome</keyword>
<organism evidence="2 3">
    <name type="scientific">Culex pipiens pipiens</name>
    <name type="common">Northern house mosquito</name>
    <dbReference type="NCBI Taxonomy" id="38569"/>
    <lineage>
        <taxon>Eukaryota</taxon>
        <taxon>Metazoa</taxon>
        <taxon>Ecdysozoa</taxon>
        <taxon>Arthropoda</taxon>
        <taxon>Hexapoda</taxon>
        <taxon>Insecta</taxon>
        <taxon>Pterygota</taxon>
        <taxon>Neoptera</taxon>
        <taxon>Endopterygota</taxon>
        <taxon>Diptera</taxon>
        <taxon>Nematocera</taxon>
        <taxon>Culicoidea</taxon>
        <taxon>Culicidae</taxon>
        <taxon>Culicinae</taxon>
        <taxon>Culicini</taxon>
        <taxon>Culex</taxon>
        <taxon>Culex</taxon>
    </lineage>
</organism>
<feature type="non-terminal residue" evidence="2">
    <location>
        <position position="87"/>
    </location>
</feature>
<gene>
    <name evidence="2" type="ORF">pipiens_017989</name>
</gene>